<dbReference type="EMBL" id="JAMYWD010000003">
    <property type="protein sequence ID" value="KAJ4975412.1"/>
    <property type="molecule type" value="Genomic_DNA"/>
</dbReference>
<dbReference type="SUPFAM" id="SSF48464">
    <property type="entry name" value="ENTH/VHS domain"/>
    <property type="match status" value="1"/>
</dbReference>
<dbReference type="GO" id="GO:0005737">
    <property type="term" value="C:cytoplasm"/>
    <property type="evidence" value="ECO:0007669"/>
    <property type="project" value="TreeGrafter"/>
</dbReference>
<dbReference type="PANTHER" id="PTHR15921:SF12">
    <property type="entry name" value="POLYADENYLATION AND CLEAVAGE FACTOR HOMOLOG 4"/>
    <property type="match status" value="1"/>
</dbReference>
<feature type="domain" description="CID" evidence="3">
    <location>
        <begin position="77"/>
        <end position="205"/>
    </location>
</feature>
<reference evidence="4" key="1">
    <citation type="journal article" date="2023" name="Plant J.">
        <title>The genome of the king protea, Protea cynaroides.</title>
        <authorList>
            <person name="Chang J."/>
            <person name="Duong T.A."/>
            <person name="Schoeman C."/>
            <person name="Ma X."/>
            <person name="Roodt D."/>
            <person name="Barker N."/>
            <person name="Li Z."/>
            <person name="Van de Peer Y."/>
            <person name="Mizrachi E."/>
        </authorList>
    </citation>
    <scope>NUCLEOTIDE SEQUENCE</scope>
    <source>
        <tissue evidence="4">Young leaves</tissue>
    </source>
</reference>
<feature type="region of interest" description="Disordered" evidence="2">
    <location>
        <begin position="1"/>
        <end position="44"/>
    </location>
</feature>
<dbReference type="InterPro" id="IPR006569">
    <property type="entry name" value="CID_dom"/>
</dbReference>
<organism evidence="4 5">
    <name type="scientific">Protea cynaroides</name>
    <dbReference type="NCBI Taxonomy" id="273540"/>
    <lineage>
        <taxon>Eukaryota</taxon>
        <taxon>Viridiplantae</taxon>
        <taxon>Streptophyta</taxon>
        <taxon>Embryophyta</taxon>
        <taxon>Tracheophyta</taxon>
        <taxon>Spermatophyta</taxon>
        <taxon>Magnoliopsida</taxon>
        <taxon>Proteales</taxon>
        <taxon>Proteaceae</taxon>
        <taxon>Protea</taxon>
    </lineage>
</organism>
<dbReference type="PROSITE" id="PS51391">
    <property type="entry name" value="CID"/>
    <property type="match status" value="1"/>
</dbReference>
<dbReference type="InterPro" id="IPR013087">
    <property type="entry name" value="Znf_C2H2_type"/>
</dbReference>
<dbReference type="Gene3D" id="1.25.40.90">
    <property type="match status" value="1"/>
</dbReference>
<feature type="compositionally biased region" description="Basic and acidic residues" evidence="2">
    <location>
        <begin position="1"/>
        <end position="13"/>
    </location>
</feature>
<dbReference type="InterPro" id="IPR047415">
    <property type="entry name" value="Pcf11_CID"/>
</dbReference>
<keyword evidence="1" id="KW-0507">mRNA processing</keyword>
<dbReference type="GO" id="GO:0006369">
    <property type="term" value="P:termination of RNA polymerase II transcription"/>
    <property type="evidence" value="ECO:0007669"/>
    <property type="project" value="InterPro"/>
</dbReference>
<feature type="compositionally biased region" description="Pro residues" evidence="2">
    <location>
        <begin position="754"/>
        <end position="763"/>
    </location>
</feature>
<dbReference type="Pfam" id="PF23228">
    <property type="entry name" value="zf_PCFS4"/>
    <property type="match status" value="1"/>
</dbReference>
<dbReference type="GO" id="GO:0005849">
    <property type="term" value="C:mRNA cleavage factor complex"/>
    <property type="evidence" value="ECO:0007669"/>
    <property type="project" value="TreeGrafter"/>
</dbReference>
<proteinExistence type="predicted"/>
<dbReference type="CDD" id="cd16982">
    <property type="entry name" value="CID_Pcf11"/>
    <property type="match status" value="1"/>
</dbReference>
<evidence type="ECO:0000259" key="3">
    <source>
        <dbReference type="PROSITE" id="PS51391"/>
    </source>
</evidence>
<sequence>MEEERFVLSRENPRNLGFLPERGPGTSSNSNNGKVMPNDLIQKPPPPILDRFRTLLKEREKELSVSVSDEDDIPAPSMEDIVRLYEVVLSELTFNSKPIITELTIIAGEQREYGEGIADAICARVIEVPMEQKLPSLYLLDSIVKNIGREYVRYFASRLPEVFCDAYRQVHPNLCPAMRHLFGTWSAVFPPSVLCKIEAELKFSSVNHPSSGLTVSKSSESPSPRPTHGIHVNPKYLEARRQFEHSTMDIQHSRGVSSSLQIYGQKPAIGYGEYDVDHSDVLGTQKLQSPRGSVHTSSVGGVEGLHPSRIGPPRSLSPPTDGFTTDTSPGRFVERASPSHSGIDSRIGRVSDSDGDGERTDWWKGCSSDNHPQVENFGAYLSNGADQQSSRALIDAYGNYREKNTLNEKPLKVSRLDVNGVNIKTAKRWQNTEEEEYDWEDMSPTLADRSRSNNLMPPNPLLDSFNGRAGLGRSGAASFEHDFRKGNWPQGQLAMNDTAEDGVSVLGFGHGSTTSKKPLSGPATRIESTWIPSSRYRQEPWSLPPHFPHSSQQNLDPNTRPRTGQMSYSAGGMAISAGRKLALQIENFPDTGGQFQRLSSVMSRMGSSSPDSLNVSPMLTLEKHQRQRPHSPTLTQLPWPPVNYHIPHPLPLPPILPQQNQIKSSFDTMDVSKPLLNQVPNKSSMLIGQQVDAFERKAQSSSKLVQLPKQQVGLNSLNQQSQGQAARLQMQLIQSQDDGKRIVPSAASQGGALPPLPPGPPPASSQMEPMSQNLGPIRMQAPTGSAFSGLISSLMAQGLISLTASDSGEDSVGVDFNLDHLKVRRESAIKALYADLPRQCTTCGLRFKCQEQHSIHMDWHVTKNRTSKNRKQKPSRKWFVSTSVWLSGAEALGTDAVPGFLPTEAVVEKTDDEEMAVPADENQNVCALCGEPFDDFYSDETEEWMYKGAVYLNAPHGSTADMDRSQLGPIVHAKCRSESTAVVSPEDFVLHEGGEEGNQRKRMRS</sequence>
<dbReference type="PROSITE" id="PS00028">
    <property type="entry name" value="ZINC_FINGER_C2H2_1"/>
    <property type="match status" value="1"/>
</dbReference>
<dbReference type="InterPro" id="IPR045154">
    <property type="entry name" value="PCF11-like"/>
</dbReference>
<evidence type="ECO:0000256" key="1">
    <source>
        <dbReference type="ARBA" id="ARBA00022664"/>
    </source>
</evidence>
<feature type="compositionally biased region" description="Polar residues" evidence="2">
    <location>
        <begin position="287"/>
        <end position="299"/>
    </location>
</feature>
<feature type="compositionally biased region" description="Basic and acidic residues" evidence="2">
    <location>
        <begin position="346"/>
        <end position="362"/>
    </location>
</feature>
<dbReference type="InterPro" id="IPR057242">
    <property type="entry name" value="PCFS4-like"/>
</dbReference>
<dbReference type="AlphaFoldDB" id="A0A9Q0KRC7"/>
<dbReference type="InterPro" id="IPR008942">
    <property type="entry name" value="ENTH_VHS"/>
</dbReference>
<feature type="compositionally biased region" description="Polar residues" evidence="2">
    <location>
        <begin position="209"/>
        <end position="222"/>
    </location>
</feature>
<feature type="region of interest" description="Disordered" evidence="2">
    <location>
        <begin position="735"/>
        <end position="779"/>
    </location>
</feature>
<dbReference type="FunFam" id="1.25.40.90:FF:000023">
    <property type="entry name" value="polyadenylation and cleavage factor homolog 4"/>
    <property type="match status" value="1"/>
</dbReference>
<name>A0A9Q0KRC7_9MAGN</name>
<evidence type="ECO:0000256" key="2">
    <source>
        <dbReference type="SAM" id="MobiDB-lite"/>
    </source>
</evidence>
<dbReference type="GO" id="GO:0003729">
    <property type="term" value="F:mRNA binding"/>
    <property type="evidence" value="ECO:0007669"/>
    <property type="project" value="InterPro"/>
</dbReference>
<accession>A0A9Q0KRC7</accession>
<dbReference type="Pfam" id="PF04818">
    <property type="entry name" value="CID"/>
    <property type="match status" value="1"/>
</dbReference>
<dbReference type="SMART" id="SM00582">
    <property type="entry name" value="RPR"/>
    <property type="match status" value="1"/>
</dbReference>
<feature type="region of interest" description="Disordered" evidence="2">
    <location>
        <begin position="209"/>
        <end position="231"/>
    </location>
</feature>
<keyword evidence="5" id="KW-1185">Reference proteome</keyword>
<dbReference type="GO" id="GO:0031124">
    <property type="term" value="P:mRNA 3'-end processing"/>
    <property type="evidence" value="ECO:0007669"/>
    <property type="project" value="InterPro"/>
</dbReference>
<comment type="caution">
    <text evidence="4">The sequence shown here is derived from an EMBL/GenBank/DDBJ whole genome shotgun (WGS) entry which is preliminary data.</text>
</comment>
<evidence type="ECO:0000313" key="4">
    <source>
        <dbReference type="EMBL" id="KAJ4975412.1"/>
    </source>
</evidence>
<evidence type="ECO:0000313" key="5">
    <source>
        <dbReference type="Proteomes" id="UP001141806"/>
    </source>
</evidence>
<dbReference type="OrthoDB" id="2129491at2759"/>
<dbReference type="Proteomes" id="UP001141806">
    <property type="component" value="Unassembled WGS sequence"/>
</dbReference>
<gene>
    <name evidence="4" type="ORF">NE237_000518</name>
</gene>
<protein>
    <recommendedName>
        <fullName evidence="3">CID domain-containing protein</fullName>
    </recommendedName>
</protein>
<feature type="region of interest" description="Disordered" evidence="2">
    <location>
        <begin position="287"/>
        <end position="368"/>
    </location>
</feature>
<dbReference type="PANTHER" id="PTHR15921">
    <property type="entry name" value="PRE-MRNA CLEAVAGE COMPLEX II"/>
    <property type="match status" value="1"/>
</dbReference>
<dbReference type="GO" id="GO:0000993">
    <property type="term" value="F:RNA polymerase II complex binding"/>
    <property type="evidence" value="ECO:0007669"/>
    <property type="project" value="InterPro"/>
</dbReference>